<feature type="chain" id="PRO_5042950968" evidence="1">
    <location>
        <begin position="27"/>
        <end position="199"/>
    </location>
</feature>
<evidence type="ECO:0000313" key="3">
    <source>
        <dbReference type="Proteomes" id="UP001378592"/>
    </source>
</evidence>
<keyword evidence="1" id="KW-0732">Signal</keyword>
<evidence type="ECO:0000256" key="1">
    <source>
        <dbReference type="SAM" id="SignalP"/>
    </source>
</evidence>
<dbReference type="Proteomes" id="UP001378592">
    <property type="component" value="Unassembled WGS sequence"/>
</dbReference>
<dbReference type="AlphaFoldDB" id="A0AAN9VQA2"/>
<name>A0AAN9VQA2_9ORTH</name>
<keyword evidence="3" id="KW-1185">Reference proteome</keyword>
<gene>
    <name evidence="2" type="ORF">R5R35_014816</name>
</gene>
<comment type="caution">
    <text evidence="2">The sequence shown here is derived from an EMBL/GenBank/DDBJ whole genome shotgun (WGS) entry which is preliminary data.</text>
</comment>
<protein>
    <submittedName>
        <fullName evidence="2">Uncharacterized protein</fullName>
    </submittedName>
</protein>
<organism evidence="2 3">
    <name type="scientific">Gryllus longicercus</name>
    <dbReference type="NCBI Taxonomy" id="2509291"/>
    <lineage>
        <taxon>Eukaryota</taxon>
        <taxon>Metazoa</taxon>
        <taxon>Ecdysozoa</taxon>
        <taxon>Arthropoda</taxon>
        <taxon>Hexapoda</taxon>
        <taxon>Insecta</taxon>
        <taxon>Pterygota</taxon>
        <taxon>Neoptera</taxon>
        <taxon>Polyneoptera</taxon>
        <taxon>Orthoptera</taxon>
        <taxon>Ensifera</taxon>
        <taxon>Gryllidea</taxon>
        <taxon>Grylloidea</taxon>
        <taxon>Gryllidae</taxon>
        <taxon>Gryllinae</taxon>
        <taxon>Gryllus</taxon>
    </lineage>
</organism>
<dbReference type="EMBL" id="JAZDUA010000115">
    <property type="protein sequence ID" value="KAK7867621.1"/>
    <property type="molecule type" value="Genomic_DNA"/>
</dbReference>
<evidence type="ECO:0000313" key="2">
    <source>
        <dbReference type="EMBL" id="KAK7867621.1"/>
    </source>
</evidence>
<accession>A0AAN9VQA2</accession>
<proteinExistence type="predicted"/>
<sequence>MAAESSAARAATLLALCLAWSWGASAAAEAGAVAGAGVGAGAGAGAGVGAGTSKGPAEPGHVLAPRGGACPSPAAAPVAHAVTQLLVDYARWRAWKEVVLFVTKARWCEARAAALALSAEGVAVGLQPVAGALLPAAFHVPRHRLGAVLLPGARDDDVAALLAEVSHGPCTQTRRNLNGRHVIASHPIASPRSKRSGGE</sequence>
<feature type="signal peptide" evidence="1">
    <location>
        <begin position="1"/>
        <end position="26"/>
    </location>
</feature>
<reference evidence="2 3" key="1">
    <citation type="submission" date="2024-03" db="EMBL/GenBank/DDBJ databases">
        <title>The genome assembly and annotation of the cricket Gryllus longicercus Weissman &amp; Gray.</title>
        <authorList>
            <person name="Szrajer S."/>
            <person name="Gray D."/>
            <person name="Ylla G."/>
        </authorList>
    </citation>
    <scope>NUCLEOTIDE SEQUENCE [LARGE SCALE GENOMIC DNA]</scope>
    <source>
        <strain evidence="2">DAG 2021-001</strain>
        <tissue evidence="2">Whole body minus gut</tissue>
    </source>
</reference>